<dbReference type="RefSeq" id="WP_254770175.1">
    <property type="nucleotide sequence ID" value="NZ_CP101114.1"/>
</dbReference>
<sequence>MVKSILKIAVVSAIGLSTVACSVSDQRVARYGVGGAAIGTLAGAAIGGSKPGAALTGAAFGALAGTITGAAVNQQKQQKQAAAQQVPMCTYRNYRGQIYQVPCTQRVRTSHRVRASQTTHMPTLCVYRDGRGMMYKAPCHNRAH</sequence>
<feature type="domain" description="Glycine zipper" evidence="1">
    <location>
        <begin position="34"/>
        <end position="78"/>
    </location>
</feature>
<dbReference type="EMBL" id="CP101114">
    <property type="protein sequence ID" value="UTO28267.1"/>
    <property type="molecule type" value="Genomic_DNA"/>
</dbReference>
<dbReference type="InterPro" id="IPR039567">
    <property type="entry name" value="Gly-zipper"/>
</dbReference>
<protein>
    <submittedName>
        <fullName evidence="2">Complement resistance protein TraT</fullName>
    </submittedName>
</protein>
<accession>A0ABY5ESL2</accession>
<name>A0ABY5ESL2_9HYPH</name>
<evidence type="ECO:0000313" key="2">
    <source>
        <dbReference type="EMBL" id="UTO28267.1"/>
    </source>
</evidence>
<keyword evidence="3" id="KW-1185">Reference proteome</keyword>
<evidence type="ECO:0000313" key="3">
    <source>
        <dbReference type="Proteomes" id="UP001059475"/>
    </source>
</evidence>
<gene>
    <name evidence="2" type="ORF">NMK50_09030</name>
</gene>
<reference evidence="2" key="1">
    <citation type="submission" date="2022-07" db="EMBL/GenBank/DDBJ databases">
        <title>First report of Bartonella spp. in marsupials in Brazil, with a description of Bartonella harrusi sp. nov. and new proposal for taxonomic reclassification of species of the genus Bartonella.</title>
        <authorList>
            <person name="Amaral R.B."/>
        </authorList>
    </citation>
    <scope>NUCLEOTIDE SEQUENCE</scope>
    <source>
        <strain evidence="2">117A</strain>
    </source>
</reference>
<organism evidence="2 3">
    <name type="scientific">Bartonella harrusi</name>
    <dbReference type="NCBI Taxonomy" id="2961895"/>
    <lineage>
        <taxon>Bacteria</taxon>
        <taxon>Pseudomonadati</taxon>
        <taxon>Pseudomonadota</taxon>
        <taxon>Alphaproteobacteria</taxon>
        <taxon>Hyphomicrobiales</taxon>
        <taxon>Bartonellaceae</taxon>
        <taxon>Bartonella</taxon>
    </lineage>
</organism>
<dbReference type="PROSITE" id="PS51257">
    <property type="entry name" value="PROKAR_LIPOPROTEIN"/>
    <property type="match status" value="1"/>
</dbReference>
<evidence type="ECO:0000259" key="1">
    <source>
        <dbReference type="Pfam" id="PF13488"/>
    </source>
</evidence>
<proteinExistence type="predicted"/>
<dbReference type="Pfam" id="PF13488">
    <property type="entry name" value="Gly-zipper_Omp"/>
    <property type="match status" value="1"/>
</dbReference>
<dbReference type="Proteomes" id="UP001059475">
    <property type="component" value="Chromosome"/>
</dbReference>